<keyword evidence="10" id="KW-1185">Reference proteome</keyword>
<keyword evidence="6 8" id="KW-0472">Membrane</keyword>
<name>C8X3E3_DESRD</name>
<dbReference type="KEGG" id="drt:Dret_1656"/>
<keyword evidence="4 7" id="KW-0812">Transmembrane</keyword>
<protein>
    <submittedName>
        <fullName evidence="9">Biopolymer transport protein ExbD/TolR</fullName>
    </submittedName>
</protein>
<dbReference type="PANTHER" id="PTHR30558:SF13">
    <property type="entry name" value="BIOPOLYMER TRANSPORT PROTEIN EXBD2"/>
    <property type="match status" value="1"/>
</dbReference>
<dbReference type="Pfam" id="PF02472">
    <property type="entry name" value="ExbD"/>
    <property type="match status" value="1"/>
</dbReference>
<reference evidence="10" key="1">
    <citation type="submission" date="2009-09" db="EMBL/GenBank/DDBJ databases">
        <title>The complete chromosome of Desulfohalobium retbaense DSM 5692.</title>
        <authorList>
            <consortium name="US DOE Joint Genome Institute (JGI-PGF)"/>
            <person name="Lucas S."/>
            <person name="Copeland A."/>
            <person name="Lapidus A."/>
            <person name="Glavina del Rio T."/>
            <person name="Dalin E."/>
            <person name="Tice H."/>
            <person name="Bruce D."/>
            <person name="Goodwin L."/>
            <person name="Pitluck S."/>
            <person name="Kyrpides N."/>
            <person name="Mavromatis K."/>
            <person name="Ivanova N."/>
            <person name="Mikhailova N."/>
            <person name="Munk A.C."/>
            <person name="Brettin T."/>
            <person name="Detter J.C."/>
            <person name="Han C."/>
            <person name="Tapia R."/>
            <person name="Larimer F."/>
            <person name="Land M."/>
            <person name="Hauser L."/>
            <person name="Markowitz V."/>
            <person name="Cheng J.-F."/>
            <person name="Hugenholtz P."/>
            <person name="Woyke T."/>
            <person name="Wu D."/>
            <person name="Spring S."/>
            <person name="Klenk H.-P."/>
            <person name="Eisen J.A."/>
        </authorList>
    </citation>
    <scope>NUCLEOTIDE SEQUENCE [LARGE SCALE GENOMIC DNA]</scope>
    <source>
        <strain evidence="10">DSM 5692</strain>
    </source>
</reference>
<dbReference type="AlphaFoldDB" id="C8X3E3"/>
<dbReference type="eggNOG" id="COG0848">
    <property type="taxonomic scope" value="Bacteria"/>
</dbReference>
<evidence type="ECO:0000256" key="3">
    <source>
        <dbReference type="ARBA" id="ARBA00022475"/>
    </source>
</evidence>
<keyword evidence="7" id="KW-0653">Protein transport</keyword>
<gene>
    <name evidence="9" type="ordered locus">Dret_1656</name>
</gene>
<dbReference type="InterPro" id="IPR003400">
    <property type="entry name" value="ExbD"/>
</dbReference>
<feature type="transmembrane region" description="Helical" evidence="8">
    <location>
        <begin position="20"/>
        <end position="41"/>
    </location>
</feature>
<dbReference type="GO" id="GO:0005886">
    <property type="term" value="C:plasma membrane"/>
    <property type="evidence" value="ECO:0007669"/>
    <property type="project" value="UniProtKB-SubCell"/>
</dbReference>
<evidence type="ECO:0000256" key="4">
    <source>
        <dbReference type="ARBA" id="ARBA00022692"/>
    </source>
</evidence>
<dbReference type="RefSeq" id="WP_015752083.1">
    <property type="nucleotide sequence ID" value="NC_013223.1"/>
</dbReference>
<dbReference type="HOGENOM" id="CLU_085305_3_0_7"/>
<dbReference type="Gene3D" id="3.30.420.270">
    <property type="match status" value="1"/>
</dbReference>
<dbReference type="PANTHER" id="PTHR30558">
    <property type="entry name" value="EXBD MEMBRANE COMPONENT OF PMF-DRIVEN MACROMOLECULE IMPORT SYSTEM"/>
    <property type="match status" value="1"/>
</dbReference>
<evidence type="ECO:0000256" key="5">
    <source>
        <dbReference type="ARBA" id="ARBA00022989"/>
    </source>
</evidence>
<dbReference type="STRING" id="485915.Dret_1656"/>
<keyword evidence="5 8" id="KW-1133">Transmembrane helix</keyword>
<organism evidence="9 10">
    <name type="scientific">Desulfohalobium retbaense (strain ATCC 49708 / DSM 5692 / JCM 16813 / HR100)</name>
    <dbReference type="NCBI Taxonomy" id="485915"/>
    <lineage>
        <taxon>Bacteria</taxon>
        <taxon>Pseudomonadati</taxon>
        <taxon>Thermodesulfobacteriota</taxon>
        <taxon>Desulfovibrionia</taxon>
        <taxon>Desulfovibrionales</taxon>
        <taxon>Desulfohalobiaceae</taxon>
        <taxon>Desulfohalobium</taxon>
    </lineage>
</organism>
<dbReference type="GO" id="GO:0015031">
    <property type="term" value="P:protein transport"/>
    <property type="evidence" value="ECO:0007669"/>
    <property type="project" value="UniProtKB-KW"/>
</dbReference>
<comment type="similarity">
    <text evidence="2 7">Belongs to the ExbD/TolR family.</text>
</comment>
<reference evidence="9 10" key="2">
    <citation type="journal article" date="2010" name="Stand. Genomic Sci.">
        <title>Complete genome sequence of Desulfohalobium retbaense type strain (HR(100)).</title>
        <authorList>
            <person name="Spring S."/>
            <person name="Nolan M."/>
            <person name="Lapidus A."/>
            <person name="Glavina Del Rio T."/>
            <person name="Copeland A."/>
            <person name="Tice H."/>
            <person name="Cheng J.F."/>
            <person name="Lucas S."/>
            <person name="Land M."/>
            <person name="Chen F."/>
            <person name="Bruce D."/>
            <person name="Goodwin L."/>
            <person name="Pitluck S."/>
            <person name="Ivanova N."/>
            <person name="Mavromatis K."/>
            <person name="Mikhailova N."/>
            <person name="Pati A."/>
            <person name="Chen A."/>
            <person name="Palaniappan K."/>
            <person name="Hauser L."/>
            <person name="Chang Y.J."/>
            <person name="Jeffries C.D."/>
            <person name="Munk C."/>
            <person name="Kiss H."/>
            <person name="Chain P."/>
            <person name="Han C."/>
            <person name="Brettin T."/>
            <person name="Detter J.C."/>
            <person name="Schuler E."/>
            <person name="Goker M."/>
            <person name="Rohde M."/>
            <person name="Bristow J."/>
            <person name="Eisen J.A."/>
            <person name="Markowitz V."/>
            <person name="Hugenholtz P."/>
            <person name="Kyrpides N.C."/>
            <person name="Klenk H.P."/>
        </authorList>
    </citation>
    <scope>NUCLEOTIDE SEQUENCE [LARGE SCALE GENOMIC DNA]</scope>
    <source>
        <strain evidence="9 10">DSM 5692</strain>
    </source>
</reference>
<sequence>MASGRRYRQSDKRSQTELNLTPLIDMVFILLIFFLVTSHFARETGIEVSRPEAASVESAPAQHLRITIRADNQIFIRGQHVDIRRLQEHLESRLRDQPLQAAVVTADEASRSGTLVQVLDACRLSGLDDVTVAGRRPEESGP</sequence>
<evidence type="ECO:0000313" key="10">
    <source>
        <dbReference type="Proteomes" id="UP000001052"/>
    </source>
</evidence>
<evidence type="ECO:0000256" key="8">
    <source>
        <dbReference type="SAM" id="Phobius"/>
    </source>
</evidence>
<keyword evidence="3" id="KW-1003">Cell membrane</keyword>
<evidence type="ECO:0000313" key="9">
    <source>
        <dbReference type="EMBL" id="ACV68940.1"/>
    </source>
</evidence>
<accession>C8X3E3</accession>
<proteinExistence type="inferred from homology"/>
<dbReference type="EMBL" id="CP001734">
    <property type="protein sequence ID" value="ACV68940.1"/>
    <property type="molecule type" value="Genomic_DNA"/>
</dbReference>
<dbReference type="Proteomes" id="UP000001052">
    <property type="component" value="Chromosome"/>
</dbReference>
<dbReference type="GO" id="GO:0022857">
    <property type="term" value="F:transmembrane transporter activity"/>
    <property type="evidence" value="ECO:0007669"/>
    <property type="project" value="InterPro"/>
</dbReference>
<evidence type="ECO:0000256" key="6">
    <source>
        <dbReference type="ARBA" id="ARBA00023136"/>
    </source>
</evidence>
<evidence type="ECO:0000256" key="1">
    <source>
        <dbReference type="ARBA" id="ARBA00004162"/>
    </source>
</evidence>
<evidence type="ECO:0000256" key="2">
    <source>
        <dbReference type="ARBA" id="ARBA00005811"/>
    </source>
</evidence>
<comment type="subcellular location">
    <subcellularLocation>
        <location evidence="1">Cell membrane</location>
        <topology evidence="1">Single-pass membrane protein</topology>
    </subcellularLocation>
    <subcellularLocation>
        <location evidence="7">Cell membrane</location>
        <topology evidence="7">Single-pass type II membrane protein</topology>
    </subcellularLocation>
</comment>
<keyword evidence="7" id="KW-0813">Transport</keyword>
<evidence type="ECO:0000256" key="7">
    <source>
        <dbReference type="RuleBase" id="RU003879"/>
    </source>
</evidence>
<dbReference type="OrthoDB" id="5456447at2"/>